<dbReference type="PANTHER" id="PTHR31133:SF3">
    <property type="entry name" value="TRANSMEMBRANE PROTEIN"/>
    <property type="match status" value="1"/>
</dbReference>
<proteinExistence type="predicted"/>
<gene>
    <name evidence="3" type="ORF">AQUCO_01100365v1</name>
</gene>
<dbReference type="InterPro" id="IPR040229">
    <property type="entry name" value="At3g27390-like"/>
</dbReference>
<evidence type="ECO:0000256" key="1">
    <source>
        <dbReference type="SAM" id="MobiDB-lite"/>
    </source>
</evidence>
<dbReference type="AlphaFoldDB" id="A0A2G5E6R8"/>
<dbReference type="OrthoDB" id="1906116at2759"/>
<protein>
    <submittedName>
        <fullName evidence="3">Uncharacterized protein</fullName>
    </submittedName>
</protein>
<reference evidence="3 4" key="1">
    <citation type="submission" date="2017-09" db="EMBL/GenBank/DDBJ databases">
        <title>WGS assembly of Aquilegia coerulea Goldsmith.</title>
        <authorList>
            <person name="Hodges S."/>
            <person name="Kramer E."/>
            <person name="Nordborg M."/>
            <person name="Tomkins J."/>
            <person name="Borevitz J."/>
            <person name="Derieg N."/>
            <person name="Yan J."/>
            <person name="Mihaltcheva S."/>
            <person name="Hayes R.D."/>
            <person name="Rokhsar D."/>
        </authorList>
    </citation>
    <scope>NUCLEOTIDE SEQUENCE [LARGE SCALE GENOMIC DNA]</scope>
    <source>
        <strain evidence="4">cv. Goldsmith</strain>
    </source>
</reference>
<name>A0A2G5E6R8_AQUCA</name>
<feature type="region of interest" description="Disordered" evidence="1">
    <location>
        <begin position="563"/>
        <end position="590"/>
    </location>
</feature>
<evidence type="ECO:0000313" key="4">
    <source>
        <dbReference type="Proteomes" id="UP000230069"/>
    </source>
</evidence>
<dbReference type="EMBL" id="KZ305028">
    <property type="protein sequence ID" value="PIA51472.1"/>
    <property type="molecule type" value="Genomic_DNA"/>
</dbReference>
<dbReference type="FunCoup" id="A0A2G5E6R8">
    <property type="interactions" value="2503"/>
</dbReference>
<keyword evidence="2" id="KW-0472">Membrane</keyword>
<feature type="transmembrane region" description="Helical" evidence="2">
    <location>
        <begin position="6"/>
        <end position="27"/>
    </location>
</feature>
<keyword evidence="2" id="KW-1133">Transmembrane helix</keyword>
<evidence type="ECO:0000313" key="3">
    <source>
        <dbReference type="EMBL" id="PIA51472.1"/>
    </source>
</evidence>
<feature type="compositionally biased region" description="Low complexity" evidence="1">
    <location>
        <begin position="319"/>
        <end position="342"/>
    </location>
</feature>
<feature type="transmembrane region" description="Helical" evidence="2">
    <location>
        <begin position="230"/>
        <end position="249"/>
    </location>
</feature>
<feature type="transmembrane region" description="Helical" evidence="2">
    <location>
        <begin position="34"/>
        <end position="55"/>
    </location>
</feature>
<keyword evidence="2" id="KW-0812">Transmembrane</keyword>
<feature type="region of interest" description="Disordered" evidence="1">
    <location>
        <begin position="315"/>
        <end position="342"/>
    </location>
</feature>
<feature type="region of interest" description="Disordered" evidence="1">
    <location>
        <begin position="535"/>
        <end position="554"/>
    </location>
</feature>
<keyword evidence="4" id="KW-1185">Reference proteome</keyword>
<dbReference type="STRING" id="218851.A0A2G5E6R8"/>
<feature type="transmembrane region" description="Helical" evidence="2">
    <location>
        <begin position="75"/>
        <end position="93"/>
    </location>
</feature>
<dbReference type="PANTHER" id="PTHR31133">
    <property type="entry name" value="MEMBRANE PROTEIN"/>
    <property type="match status" value="1"/>
</dbReference>
<dbReference type="Proteomes" id="UP000230069">
    <property type="component" value="Unassembled WGS sequence"/>
</dbReference>
<accession>A0A2G5E6R8</accession>
<feature type="compositionally biased region" description="Low complexity" evidence="1">
    <location>
        <begin position="539"/>
        <end position="548"/>
    </location>
</feature>
<feature type="transmembrane region" description="Helical" evidence="2">
    <location>
        <begin position="100"/>
        <end position="119"/>
    </location>
</feature>
<dbReference type="InParanoid" id="A0A2G5E6R8"/>
<feature type="transmembrane region" description="Helical" evidence="2">
    <location>
        <begin position="185"/>
        <end position="209"/>
    </location>
</feature>
<evidence type="ECO:0000256" key="2">
    <source>
        <dbReference type="SAM" id="Phobius"/>
    </source>
</evidence>
<feature type="compositionally biased region" description="Polar residues" evidence="1">
    <location>
        <begin position="563"/>
        <end position="574"/>
    </location>
</feature>
<sequence length="590" mass="66017">MEPPQGFWATLWNFICFLPYFIGLLILGTIKGAILCPLICLIVTIGNSAIILGLWPAHSIWTYYCILRAKFLGPVLKIVLCICISALLVLWPVVSIFGSIIGGAGYGLLAPIVSTFAAVEGGKSNAFYHCIYDGTLSTVKGSFTVVRDFMDVCFHSYFSVMDDLRLQVLPDGKRYEIRLLHLPGAIVVGLIGIMFDVIVITFVAIYKSFYMLFKGWHRLFHDLIGREGPFLETICVPFAGLAILLWPVIVAGAVLASMVSSIFLGAYASVIAYQESSVLFGLSYIITSLAMYDEYSNDVLDMPECSCFPRLQYRKKNPPSRTSSRTASISRPNSFSVPPSRSVSFQNSYIDLKPLELLDGLFSESKHQGEILIDEGLIKLQDLENCKSNKADNKVINLGLPTYCILQMLLRSIKANSEGLLLRDNTTEITSRNRPKDIVFDWFINPLLIIKDQIKARNLSDAEENYLRQLVLLHGNPERLKNSDLESSSDTELKRAELDGLARRLRGITRSISRYPTFKRRFDDLVSSLTEELAKKNSGSHSQHGSQSVSRTKSKFMRIISQKSFRNRASNQNPGEEDTEPVVVKDIDIV</sequence>
<organism evidence="3 4">
    <name type="scientific">Aquilegia coerulea</name>
    <name type="common">Rocky mountain columbine</name>
    <dbReference type="NCBI Taxonomy" id="218851"/>
    <lineage>
        <taxon>Eukaryota</taxon>
        <taxon>Viridiplantae</taxon>
        <taxon>Streptophyta</taxon>
        <taxon>Embryophyta</taxon>
        <taxon>Tracheophyta</taxon>
        <taxon>Spermatophyta</taxon>
        <taxon>Magnoliopsida</taxon>
        <taxon>Ranunculales</taxon>
        <taxon>Ranunculaceae</taxon>
        <taxon>Thalictroideae</taxon>
        <taxon>Aquilegia</taxon>
    </lineage>
</organism>